<dbReference type="PANTHER" id="PTHR47331">
    <property type="entry name" value="PHD-TYPE DOMAIN-CONTAINING PROTEIN"/>
    <property type="match status" value="1"/>
</dbReference>
<comment type="caution">
    <text evidence="3">The sequence shown here is derived from an EMBL/GenBank/DDBJ whole genome shotgun (WGS) entry which is preliminary data.</text>
</comment>
<feature type="region of interest" description="Disordered" evidence="1">
    <location>
        <begin position="415"/>
        <end position="434"/>
    </location>
</feature>
<dbReference type="Pfam" id="PF05380">
    <property type="entry name" value="Peptidase_A17"/>
    <property type="match status" value="1"/>
</dbReference>
<dbReference type="InterPro" id="IPR040676">
    <property type="entry name" value="DUF5641"/>
</dbReference>
<proteinExistence type="predicted"/>
<feature type="region of interest" description="Disordered" evidence="1">
    <location>
        <begin position="982"/>
        <end position="1004"/>
    </location>
</feature>
<name>A0ABQ9JU48_9CUCU</name>
<feature type="non-terminal residue" evidence="3">
    <location>
        <position position="1021"/>
    </location>
</feature>
<organism evidence="3 4">
    <name type="scientific">Molorchus minor</name>
    <dbReference type="NCBI Taxonomy" id="1323400"/>
    <lineage>
        <taxon>Eukaryota</taxon>
        <taxon>Metazoa</taxon>
        <taxon>Ecdysozoa</taxon>
        <taxon>Arthropoda</taxon>
        <taxon>Hexapoda</taxon>
        <taxon>Insecta</taxon>
        <taxon>Pterygota</taxon>
        <taxon>Neoptera</taxon>
        <taxon>Endopterygota</taxon>
        <taxon>Coleoptera</taxon>
        <taxon>Polyphaga</taxon>
        <taxon>Cucujiformia</taxon>
        <taxon>Chrysomeloidea</taxon>
        <taxon>Cerambycidae</taxon>
        <taxon>Lamiinae</taxon>
        <taxon>Monochamini</taxon>
        <taxon>Molorchus</taxon>
    </lineage>
</organism>
<dbReference type="InterPro" id="IPR008042">
    <property type="entry name" value="Retrotrans_Pao"/>
</dbReference>
<feature type="domain" description="DUF5641" evidence="2">
    <location>
        <begin position="866"/>
        <end position="957"/>
    </location>
</feature>
<accession>A0ABQ9JU48</accession>
<evidence type="ECO:0000259" key="2">
    <source>
        <dbReference type="Pfam" id="PF18701"/>
    </source>
</evidence>
<dbReference type="EMBL" id="JAPWTJ010000183">
    <property type="protein sequence ID" value="KAJ8981434.1"/>
    <property type="molecule type" value="Genomic_DNA"/>
</dbReference>
<evidence type="ECO:0000313" key="4">
    <source>
        <dbReference type="Proteomes" id="UP001162164"/>
    </source>
</evidence>
<reference evidence="3" key="1">
    <citation type="journal article" date="2023" name="Insect Mol. Biol.">
        <title>Genome sequencing provides insights into the evolution of gene families encoding plant cell wall-degrading enzymes in longhorned beetles.</title>
        <authorList>
            <person name="Shin N.R."/>
            <person name="Okamura Y."/>
            <person name="Kirsch R."/>
            <person name="Pauchet Y."/>
        </authorList>
    </citation>
    <scope>NUCLEOTIDE SEQUENCE</scope>
    <source>
        <strain evidence="3">MMC_N1</strain>
    </source>
</reference>
<feature type="compositionally biased region" description="Basic and acidic residues" evidence="1">
    <location>
        <begin position="415"/>
        <end position="425"/>
    </location>
</feature>
<dbReference type="Proteomes" id="UP001162164">
    <property type="component" value="Unassembled WGS sequence"/>
</dbReference>
<protein>
    <recommendedName>
        <fullName evidence="2">DUF5641 domain-containing protein</fullName>
    </recommendedName>
</protein>
<evidence type="ECO:0000313" key="3">
    <source>
        <dbReference type="EMBL" id="KAJ8981434.1"/>
    </source>
</evidence>
<dbReference type="InterPro" id="IPR005312">
    <property type="entry name" value="DUF1759"/>
</dbReference>
<evidence type="ECO:0000256" key="1">
    <source>
        <dbReference type="SAM" id="MobiDB-lite"/>
    </source>
</evidence>
<dbReference type="Pfam" id="PF03564">
    <property type="entry name" value="DUF1759"/>
    <property type="match status" value="1"/>
</dbReference>
<keyword evidence="4" id="KW-1185">Reference proteome</keyword>
<dbReference type="Pfam" id="PF18701">
    <property type="entry name" value="DUF5641"/>
    <property type="match status" value="1"/>
</dbReference>
<sequence>MDTLPRLRFKRGNIKSQLTRLQTYYQGLDLQNLTAANVSQLEYRLNKIESIYDEYNEIQLEIEFILENAEDVDLQTISNESNVRVEFENSYFDLITVIKDTITNFYNRNEIMNNNEQENMSGNNISAKSDSSHKSEAYTHAKVKLPTIKLPTFNGCYDRWLEFRDSFVALVDSNDSISEIQKFYYLRSSLEAEAAHLVASIEVSASNYAIAWGLLKDRFENKKLLVHNYVKTFFDAPVMARESHSELRKLYDTFTKSLRSLKTLGQPTDNWDTLIIHMLTSKFDNVTRRDWESYKLQDELPTMQDINAFLKNKCDILEKLELNKSEKCNKQVSKFDNKQRLTSHVSMNDKFSCYYCKADHAIYHCDNFLKLDVNSRFKEINKRKLCHNCLHPGHAAHQCKRSGCRKCKRKHNSVLHHDTREHNPPNEHAATTTNVQSAEASTSVAFVGHTINKKDISQVLLSTALVYVKDISGNLHTARVLLDQGSQSHFITDALSVRCLHQLGLDNLTQHPRASEVIMNDFYVDDLLSGSNEASELIQLQRDVTSILISGGFELRKWLSNKPELVDNFLLNDNLDSNILQLGENEPNKTLGILWNAQADTIQYAIKNVNLPNLPLLNELTIPRHIGILHANNFELHAFADASQIAYGACVYIRYNLPDNSYETRLLCAKSRVAPLKTISLPRLELCGALLLAQLVEKVRTSSTINFSHSYYWSDSKITLCWIRGPPSKWKTFIGNRVSEIQQLTNIEDWHHVSSNNNCADLISRGVNSRQLLQSKLWWHGPSFLEGHNSSWNLNDDFTNESIVVPEMRIVTNLVIDDYEDFEIFSRYSSLEFVALTPAMFLRDHGDEDLPEADIIESTSLCRKARHRQKLLEDLRRRFRVEYLAQLKPHVRTNPNGQNKVSPGDIVLIGSDHEKRLNWPLGRIIDLLPGKDDCTRLVRLRTARGMLLRPVQRLYPLEGTPNPEQHPMGTSAPLVSTPSWLPEEEEKQQKIVTAEDSESAGVNSRVAAKTGDCVVVREKEK</sequence>
<gene>
    <name evidence="3" type="ORF">NQ317_015636</name>
</gene>